<accession>A0A401T9J6</accession>
<dbReference type="AlphaFoldDB" id="A0A401T9J6"/>
<reference evidence="1 2" key="1">
    <citation type="journal article" date="2018" name="Nat. Ecol. Evol.">
        <title>Shark genomes provide insights into elasmobranch evolution and the origin of vertebrates.</title>
        <authorList>
            <person name="Hara Y"/>
            <person name="Yamaguchi K"/>
            <person name="Onimaru K"/>
            <person name="Kadota M"/>
            <person name="Koyanagi M"/>
            <person name="Keeley SD"/>
            <person name="Tatsumi K"/>
            <person name="Tanaka K"/>
            <person name="Motone F"/>
            <person name="Kageyama Y"/>
            <person name="Nozu R"/>
            <person name="Adachi N"/>
            <person name="Nishimura O"/>
            <person name="Nakagawa R"/>
            <person name="Tanegashima C"/>
            <person name="Kiyatake I"/>
            <person name="Matsumoto R"/>
            <person name="Murakumo K"/>
            <person name="Nishida K"/>
            <person name="Terakita A"/>
            <person name="Kuratani S"/>
            <person name="Sato K"/>
            <person name="Hyodo S Kuraku.S."/>
        </authorList>
    </citation>
    <scope>NUCLEOTIDE SEQUENCE [LARGE SCALE GENOMIC DNA]</scope>
</reference>
<dbReference type="Proteomes" id="UP000287033">
    <property type="component" value="Unassembled WGS sequence"/>
</dbReference>
<dbReference type="PANTHER" id="PTHR21567:SF42">
    <property type="entry name" value="TOG ARRAY REGULATOR OF AXONEMAL MICROTUBULES PROTEIN 2"/>
    <property type="match status" value="1"/>
</dbReference>
<keyword evidence="2" id="KW-1185">Reference proteome</keyword>
<protein>
    <recommendedName>
        <fullName evidence="3">Tubulin-specific chaperone D C-terminal domain-containing protein</fullName>
    </recommendedName>
</protein>
<name>A0A401T9J6_CHIPU</name>
<evidence type="ECO:0008006" key="3">
    <source>
        <dbReference type="Google" id="ProtNLM"/>
    </source>
</evidence>
<evidence type="ECO:0000313" key="1">
    <source>
        <dbReference type="EMBL" id="GCC39320.1"/>
    </source>
</evidence>
<dbReference type="GO" id="GO:0000226">
    <property type="term" value="P:microtubule cytoskeleton organization"/>
    <property type="evidence" value="ECO:0007669"/>
    <property type="project" value="TreeGrafter"/>
</dbReference>
<dbReference type="OMA" id="CLYCHYF"/>
<sequence length="112" mass="12444">NLLLLQPFASRVQFISGRAMQDIIERLSVLVQPVYRRKPQAVERYVLPVLWYLLGNMTGNGVIKGGSGNVRAVTAKLATSLHQQMGTGLQEYAASQPAHVIKTLRELTEKEL</sequence>
<evidence type="ECO:0000313" key="2">
    <source>
        <dbReference type="Proteomes" id="UP000287033"/>
    </source>
</evidence>
<proteinExistence type="predicted"/>
<comment type="caution">
    <text evidence="1">The sequence shown here is derived from an EMBL/GenBank/DDBJ whole genome shotgun (WGS) entry which is preliminary data.</text>
</comment>
<dbReference type="GO" id="GO:0008017">
    <property type="term" value="F:microtubule binding"/>
    <property type="evidence" value="ECO:0007669"/>
    <property type="project" value="TreeGrafter"/>
</dbReference>
<dbReference type="GO" id="GO:0005881">
    <property type="term" value="C:cytoplasmic microtubule"/>
    <property type="evidence" value="ECO:0007669"/>
    <property type="project" value="TreeGrafter"/>
</dbReference>
<gene>
    <name evidence="1" type="ORF">chiPu_0022849</name>
</gene>
<dbReference type="PANTHER" id="PTHR21567">
    <property type="entry name" value="CLASP"/>
    <property type="match status" value="1"/>
</dbReference>
<dbReference type="OrthoDB" id="63891at2759"/>
<dbReference type="GO" id="GO:0005929">
    <property type="term" value="C:cilium"/>
    <property type="evidence" value="ECO:0007669"/>
    <property type="project" value="TreeGrafter"/>
</dbReference>
<feature type="non-terminal residue" evidence="1">
    <location>
        <position position="1"/>
    </location>
</feature>
<organism evidence="1 2">
    <name type="scientific">Chiloscyllium punctatum</name>
    <name type="common">Brownbanded bambooshark</name>
    <name type="synonym">Hemiscyllium punctatum</name>
    <dbReference type="NCBI Taxonomy" id="137246"/>
    <lineage>
        <taxon>Eukaryota</taxon>
        <taxon>Metazoa</taxon>
        <taxon>Chordata</taxon>
        <taxon>Craniata</taxon>
        <taxon>Vertebrata</taxon>
        <taxon>Chondrichthyes</taxon>
        <taxon>Elasmobranchii</taxon>
        <taxon>Galeomorphii</taxon>
        <taxon>Galeoidea</taxon>
        <taxon>Orectolobiformes</taxon>
        <taxon>Hemiscylliidae</taxon>
        <taxon>Chiloscyllium</taxon>
    </lineage>
</organism>
<dbReference type="EMBL" id="BEZZ01012097">
    <property type="protein sequence ID" value="GCC39320.1"/>
    <property type="molecule type" value="Genomic_DNA"/>
</dbReference>